<evidence type="ECO:0000313" key="2">
    <source>
        <dbReference type="EMBL" id="JAD15353.1"/>
    </source>
</evidence>
<protein>
    <submittedName>
        <fullName evidence="2">Uncharacterized protein</fullName>
    </submittedName>
</protein>
<reference evidence="2" key="2">
    <citation type="journal article" date="2015" name="Data Brief">
        <title>Shoot transcriptome of the giant reed, Arundo donax.</title>
        <authorList>
            <person name="Barrero R.A."/>
            <person name="Guerrero F.D."/>
            <person name="Moolhuijzen P."/>
            <person name="Goolsby J.A."/>
            <person name="Tidwell J."/>
            <person name="Bellgard S.E."/>
            <person name="Bellgard M.I."/>
        </authorList>
    </citation>
    <scope>NUCLEOTIDE SEQUENCE</scope>
    <source>
        <tissue evidence="2">Shoot tissue taken approximately 20 cm above the soil surface</tissue>
    </source>
</reference>
<dbReference type="AlphaFoldDB" id="A0A0A8XRE4"/>
<feature type="compositionally biased region" description="Polar residues" evidence="1">
    <location>
        <begin position="11"/>
        <end position="24"/>
    </location>
</feature>
<evidence type="ECO:0000256" key="1">
    <source>
        <dbReference type="SAM" id="MobiDB-lite"/>
    </source>
</evidence>
<accession>A0A0A8XRE4</accession>
<name>A0A0A8XRE4_ARUDO</name>
<feature type="region of interest" description="Disordered" evidence="1">
    <location>
        <begin position="1"/>
        <end position="80"/>
    </location>
</feature>
<organism evidence="2">
    <name type="scientific">Arundo donax</name>
    <name type="common">Giant reed</name>
    <name type="synonym">Donax arundinaceus</name>
    <dbReference type="NCBI Taxonomy" id="35708"/>
    <lineage>
        <taxon>Eukaryota</taxon>
        <taxon>Viridiplantae</taxon>
        <taxon>Streptophyta</taxon>
        <taxon>Embryophyta</taxon>
        <taxon>Tracheophyta</taxon>
        <taxon>Spermatophyta</taxon>
        <taxon>Magnoliopsida</taxon>
        <taxon>Liliopsida</taxon>
        <taxon>Poales</taxon>
        <taxon>Poaceae</taxon>
        <taxon>PACMAD clade</taxon>
        <taxon>Arundinoideae</taxon>
        <taxon>Arundineae</taxon>
        <taxon>Arundo</taxon>
    </lineage>
</organism>
<proteinExistence type="predicted"/>
<dbReference type="EMBL" id="GBRH01282542">
    <property type="protein sequence ID" value="JAD15353.1"/>
    <property type="molecule type" value="Transcribed_RNA"/>
</dbReference>
<sequence length="80" mass="8736">MDSPPHARTATHITQPLPNPSTRLQPKPPAPHPWHRAPRDGDPLSHRVRHTRSGIGERARSQGPSVASASGAAELRFMCH</sequence>
<reference evidence="2" key="1">
    <citation type="submission" date="2014-09" db="EMBL/GenBank/DDBJ databases">
        <authorList>
            <person name="Magalhaes I.L.F."/>
            <person name="Oliveira U."/>
            <person name="Santos F.R."/>
            <person name="Vidigal T.H.D.A."/>
            <person name="Brescovit A.D."/>
            <person name="Santos A.J."/>
        </authorList>
    </citation>
    <scope>NUCLEOTIDE SEQUENCE</scope>
    <source>
        <tissue evidence="2">Shoot tissue taken approximately 20 cm above the soil surface</tissue>
    </source>
</reference>